<reference evidence="1" key="1">
    <citation type="submission" date="2014-09" db="EMBL/GenBank/DDBJ databases">
        <authorList>
            <person name="Magalhaes I.L.F."/>
            <person name="Oliveira U."/>
            <person name="Santos F.R."/>
            <person name="Vidigal T.H.D.A."/>
            <person name="Brescovit A.D."/>
            <person name="Santos A.J."/>
        </authorList>
    </citation>
    <scope>NUCLEOTIDE SEQUENCE</scope>
    <source>
        <tissue evidence="1">Shoot tissue taken approximately 20 cm above the soil surface</tissue>
    </source>
</reference>
<sequence>MFVRKVRLCFRG</sequence>
<accession>A0A0A9BL47</accession>
<dbReference type="EMBL" id="GBRH01233231">
    <property type="protein sequence ID" value="JAD64664.1"/>
    <property type="molecule type" value="Transcribed_RNA"/>
</dbReference>
<proteinExistence type="predicted"/>
<name>A0A0A9BL47_ARUDO</name>
<organism evidence="1">
    <name type="scientific">Arundo donax</name>
    <name type="common">Giant reed</name>
    <name type="synonym">Donax arundinaceus</name>
    <dbReference type="NCBI Taxonomy" id="35708"/>
    <lineage>
        <taxon>Eukaryota</taxon>
        <taxon>Viridiplantae</taxon>
        <taxon>Streptophyta</taxon>
        <taxon>Embryophyta</taxon>
        <taxon>Tracheophyta</taxon>
        <taxon>Spermatophyta</taxon>
        <taxon>Magnoliopsida</taxon>
        <taxon>Liliopsida</taxon>
        <taxon>Poales</taxon>
        <taxon>Poaceae</taxon>
        <taxon>PACMAD clade</taxon>
        <taxon>Arundinoideae</taxon>
        <taxon>Arundineae</taxon>
        <taxon>Arundo</taxon>
    </lineage>
</organism>
<evidence type="ECO:0000313" key="1">
    <source>
        <dbReference type="EMBL" id="JAD64664.1"/>
    </source>
</evidence>
<reference evidence="1" key="2">
    <citation type="journal article" date="2015" name="Data Brief">
        <title>Shoot transcriptome of the giant reed, Arundo donax.</title>
        <authorList>
            <person name="Barrero R.A."/>
            <person name="Guerrero F.D."/>
            <person name="Moolhuijzen P."/>
            <person name="Goolsby J.A."/>
            <person name="Tidwell J."/>
            <person name="Bellgard S.E."/>
            <person name="Bellgard M.I."/>
        </authorList>
    </citation>
    <scope>NUCLEOTIDE SEQUENCE</scope>
    <source>
        <tissue evidence="1">Shoot tissue taken approximately 20 cm above the soil surface</tissue>
    </source>
</reference>
<protein>
    <submittedName>
        <fullName evidence="1">Uncharacterized protein</fullName>
    </submittedName>
</protein>